<evidence type="ECO:0000256" key="3">
    <source>
        <dbReference type="ARBA" id="ARBA00024356"/>
    </source>
</evidence>
<dbReference type="InterPro" id="IPR023296">
    <property type="entry name" value="Glyco_hydro_beta-prop_sf"/>
</dbReference>
<accession>A0AAU7T8W7</accession>
<evidence type="ECO:0000256" key="2">
    <source>
        <dbReference type="ARBA" id="ARBA00022679"/>
    </source>
</evidence>
<proteinExistence type="inferred from homology"/>
<evidence type="ECO:0000256" key="1">
    <source>
        <dbReference type="ARBA" id="ARBA00022676"/>
    </source>
</evidence>
<keyword evidence="2" id="KW-0808">Transferase</keyword>
<dbReference type="Pfam" id="PF04041">
    <property type="entry name" value="Glyco_hydro_130"/>
    <property type="match status" value="1"/>
</dbReference>
<dbReference type="PANTHER" id="PTHR34106:SF5">
    <property type="entry name" value="GLYCOSIDASE"/>
    <property type="match status" value="1"/>
</dbReference>
<dbReference type="RefSeq" id="WP_350275871.1">
    <property type="nucleotide sequence ID" value="NZ_CP158165.1"/>
</dbReference>
<gene>
    <name evidence="4" type="ORF">ABN611_31240</name>
</gene>
<keyword evidence="4" id="KW-0326">Glycosidase</keyword>
<dbReference type="InterPro" id="IPR007184">
    <property type="entry name" value="Mannoside_phosphorylase"/>
</dbReference>
<organism evidence="4">
    <name type="scientific">Kribbella sp. HUAS MG21</name>
    <dbReference type="NCBI Taxonomy" id="3160966"/>
    <lineage>
        <taxon>Bacteria</taxon>
        <taxon>Bacillati</taxon>
        <taxon>Actinomycetota</taxon>
        <taxon>Actinomycetes</taxon>
        <taxon>Propionibacteriales</taxon>
        <taxon>Kribbellaceae</taxon>
        <taxon>Kribbella</taxon>
    </lineage>
</organism>
<dbReference type="AlphaFoldDB" id="A0AAU7T8W7"/>
<evidence type="ECO:0000313" key="4">
    <source>
        <dbReference type="EMBL" id="XBV23032.1"/>
    </source>
</evidence>
<dbReference type="GO" id="GO:0016757">
    <property type="term" value="F:glycosyltransferase activity"/>
    <property type="evidence" value="ECO:0007669"/>
    <property type="project" value="UniProtKB-KW"/>
</dbReference>
<dbReference type="EMBL" id="CP158165">
    <property type="protein sequence ID" value="XBV23032.1"/>
    <property type="molecule type" value="Genomic_DNA"/>
</dbReference>
<name>A0AAU7T8W7_9ACTN</name>
<comment type="similarity">
    <text evidence="3">Belongs to the glycosyl hydrolase 130 family.</text>
</comment>
<sequence>MTIRCTLTRSGVLMRPEPGNAFEVEGVLNPAAGRTPDGELHLLPRLVAAGNVSRIGLARIEVRDGVPAGVQRQGIALAPEEGWERGRHHSGVEDPRVTFIAALGLHVMTYVAYGPFGPRPALAVSFNLRQWQRLGPLHFEYQASLDADLNLFSNKDTVFFPRPVPGPDGDLSYAMLHRPMWDLGQVRTGEGVRLPAGVADERPGIWVSFVPVAEVERNLGNLVHLRHHRLVALPEYAFEALKIGAGPPPLWTRDGWLVIHHGVTGEQPEGFDPTKQRVTYAAGAVLLDADDVTKILDRTPEPLLSPQTEDERVGTVANVVFPTAIEEIEGVHYVFYGMADAKIGVARLDGV</sequence>
<keyword evidence="4" id="KW-0378">Hydrolase</keyword>
<reference evidence="4" key="1">
    <citation type="submission" date="2024-06" db="EMBL/GenBank/DDBJ databases">
        <title>Kribbella sp. strain HUAS MG21 genome sequences.</title>
        <authorList>
            <person name="Mo P."/>
        </authorList>
    </citation>
    <scope>NUCLEOTIDE SEQUENCE</scope>
    <source>
        <strain evidence="4">HUAS MG21</strain>
    </source>
</reference>
<dbReference type="GO" id="GO:0016798">
    <property type="term" value="F:hydrolase activity, acting on glycosyl bonds"/>
    <property type="evidence" value="ECO:0007669"/>
    <property type="project" value="UniProtKB-KW"/>
</dbReference>
<keyword evidence="1" id="KW-0328">Glycosyltransferase</keyword>
<dbReference type="PANTHER" id="PTHR34106">
    <property type="entry name" value="GLYCOSIDASE"/>
    <property type="match status" value="1"/>
</dbReference>
<protein>
    <submittedName>
        <fullName evidence="4">Glycosidase</fullName>
    </submittedName>
</protein>
<dbReference type="Gene3D" id="2.115.10.20">
    <property type="entry name" value="Glycosyl hydrolase domain, family 43"/>
    <property type="match status" value="1"/>
</dbReference>
<dbReference type="SUPFAM" id="SSF75005">
    <property type="entry name" value="Arabinanase/levansucrase/invertase"/>
    <property type="match status" value="1"/>
</dbReference>